<dbReference type="Pfam" id="PF00501">
    <property type="entry name" value="AMP-binding"/>
    <property type="match status" value="1"/>
</dbReference>
<evidence type="ECO:0000313" key="9">
    <source>
        <dbReference type="Proteomes" id="UP000256310"/>
    </source>
</evidence>
<organism evidence="8 9">
    <name type="scientific">Parasphingopyxis lamellibrachiae</name>
    <dbReference type="NCBI Taxonomy" id="680125"/>
    <lineage>
        <taxon>Bacteria</taxon>
        <taxon>Pseudomonadati</taxon>
        <taxon>Pseudomonadota</taxon>
        <taxon>Alphaproteobacteria</taxon>
        <taxon>Sphingomonadales</taxon>
        <taxon>Sphingomonadaceae</taxon>
        <taxon>Parasphingopyxis</taxon>
    </lineage>
</organism>
<dbReference type="InterPro" id="IPR045851">
    <property type="entry name" value="AMP-bd_C_sf"/>
</dbReference>
<feature type="domain" description="AMP-binding enzyme C-terminal" evidence="7">
    <location>
        <begin position="442"/>
        <end position="517"/>
    </location>
</feature>
<evidence type="ECO:0000313" key="8">
    <source>
        <dbReference type="EMBL" id="RED16350.1"/>
    </source>
</evidence>
<dbReference type="Pfam" id="PF13193">
    <property type="entry name" value="AMP-binding_C"/>
    <property type="match status" value="1"/>
</dbReference>
<gene>
    <name evidence="8" type="ORF">DFR46_1372</name>
</gene>
<dbReference type="GO" id="GO:0031956">
    <property type="term" value="F:medium-chain fatty acid-CoA ligase activity"/>
    <property type="evidence" value="ECO:0007669"/>
    <property type="project" value="TreeGrafter"/>
</dbReference>
<evidence type="ECO:0000256" key="1">
    <source>
        <dbReference type="ARBA" id="ARBA00006432"/>
    </source>
</evidence>
<dbReference type="EC" id="6.2.1.44" evidence="4"/>
<reference evidence="8 9" key="1">
    <citation type="submission" date="2018-07" db="EMBL/GenBank/DDBJ databases">
        <title>Genomic Encyclopedia of Type Strains, Phase IV (KMG-IV): sequencing the most valuable type-strain genomes for metagenomic binning, comparative biology and taxonomic classification.</title>
        <authorList>
            <person name="Goeker M."/>
        </authorList>
    </citation>
    <scope>NUCLEOTIDE SEQUENCE [LARGE SCALE GENOMIC DNA]</scope>
    <source>
        <strain evidence="8 9">DSM 26725</strain>
    </source>
</reference>
<sequence length="537" mass="57134">MGLAQSLWIGSADGPERDNIAIGAAVSRSAAAWPDAEAVVFACQPEIEEVRWTFRDLDAQSSRLAHALIGAGYKPGERIAIWAPNHPNWILLEYAIAKAGMVIVAINPLYRAAELQYALAVSDVAAIFHADTVGGDPMRATIDAAASGTPLLRGIYSLSGDLDDLLANAPDSGALPQVDPADLFMIQYTSGTTGVPKAAWLPHGSIATISARTYERWGFGAGDRVCHGFPMFHVGGSGNSTPGSLIVGATTLPIHIFRAGEALDILEQERCTGFIGVPSMLTAIMEEGTLQSRDLSALKRIVVGGASVPSPFLKRCEDMFGVEMLNGYGQTESCGVSASVRPGDDADKKIATSGVALPGVSLKVVDSAGRVQPCGVPGELCADGPGKMLRYGDSEATRQAFDADGWLKTGDIATMDADGYVAIVGRLKEMIIRGGENLYPAEIEAYLIEHPDIAEAAVIGLPDGKYGEEMCAVLRPSHPDHADADTIRAWCRDRVSRWKVPRYIAFVDTLPATPSGKIKKHELIPEMQAHFDLSPEQ</sequence>
<evidence type="ECO:0000256" key="4">
    <source>
        <dbReference type="ARBA" id="ARBA00066616"/>
    </source>
</evidence>
<feature type="domain" description="AMP-dependent synthetase/ligase" evidence="6">
    <location>
        <begin position="28"/>
        <end position="391"/>
    </location>
</feature>
<dbReference type="Gene3D" id="3.40.50.12780">
    <property type="entry name" value="N-terminal domain of ligase-like"/>
    <property type="match status" value="1"/>
</dbReference>
<dbReference type="AlphaFoldDB" id="A0A3D9FEV9"/>
<dbReference type="InterPro" id="IPR020845">
    <property type="entry name" value="AMP-binding_CS"/>
</dbReference>
<dbReference type="InterPro" id="IPR025110">
    <property type="entry name" value="AMP-bd_C"/>
</dbReference>
<evidence type="ECO:0000259" key="6">
    <source>
        <dbReference type="Pfam" id="PF00501"/>
    </source>
</evidence>
<dbReference type="PANTHER" id="PTHR43201">
    <property type="entry name" value="ACYL-COA SYNTHETASE"/>
    <property type="match status" value="1"/>
</dbReference>
<comment type="similarity">
    <text evidence="1">Belongs to the ATP-dependent AMP-binding enzyme family.</text>
</comment>
<accession>A0A3D9FEV9</accession>
<evidence type="ECO:0000256" key="2">
    <source>
        <dbReference type="ARBA" id="ARBA00022598"/>
    </source>
</evidence>
<dbReference type="PANTHER" id="PTHR43201:SF5">
    <property type="entry name" value="MEDIUM-CHAIN ACYL-COA LIGASE ACSF2, MITOCHONDRIAL"/>
    <property type="match status" value="1"/>
</dbReference>
<comment type="catalytic activity">
    <reaction evidence="3">
        <text>3-(methylsulfanyl)propanoate + ATP + CoA = 3-(methylsulfanyl)propanoyl-CoA + AMP + diphosphate</text>
        <dbReference type="Rhea" id="RHEA:43052"/>
        <dbReference type="ChEBI" id="CHEBI:30616"/>
        <dbReference type="ChEBI" id="CHEBI:33019"/>
        <dbReference type="ChEBI" id="CHEBI:49016"/>
        <dbReference type="ChEBI" id="CHEBI:57287"/>
        <dbReference type="ChEBI" id="CHEBI:82815"/>
        <dbReference type="ChEBI" id="CHEBI:456215"/>
        <dbReference type="EC" id="6.2.1.44"/>
    </reaction>
    <physiologicalReaction direction="left-to-right" evidence="3">
        <dbReference type="Rhea" id="RHEA:43053"/>
    </physiologicalReaction>
</comment>
<dbReference type="PROSITE" id="PS00455">
    <property type="entry name" value="AMP_BINDING"/>
    <property type="match status" value="1"/>
</dbReference>
<dbReference type="InterPro" id="IPR000873">
    <property type="entry name" value="AMP-dep_synth/lig_dom"/>
</dbReference>
<evidence type="ECO:0000256" key="5">
    <source>
        <dbReference type="ARBA" id="ARBA00067668"/>
    </source>
</evidence>
<name>A0A3D9FEV9_9SPHN</name>
<dbReference type="GO" id="GO:0006631">
    <property type="term" value="P:fatty acid metabolic process"/>
    <property type="evidence" value="ECO:0007669"/>
    <property type="project" value="TreeGrafter"/>
</dbReference>
<evidence type="ECO:0000259" key="7">
    <source>
        <dbReference type="Pfam" id="PF13193"/>
    </source>
</evidence>
<dbReference type="EMBL" id="QRDP01000004">
    <property type="protein sequence ID" value="RED16350.1"/>
    <property type="molecule type" value="Genomic_DNA"/>
</dbReference>
<proteinExistence type="inferred from homology"/>
<keyword evidence="2" id="KW-0436">Ligase</keyword>
<dbReference type="Proteomes" id="UP000256310">
    <property type="component" value="Unassembled WGS sequence"/>
</dbReference>
<comment type="caution">
    <text evidence="8">The sequence shown here is derived from an EMBL/GenBank/DDBJ whole genome shotgun (WGS) entry which is preliminary data.</text>
</comment>
<keyword evidence="9" id="KW-1185">Reference proteome</keyword>
<dbReference type="InterPro" id="IPR042099">
    <property type="entry name" value="ANL_N_sf"/>
</dbReference>
<protein>
    <recommendedName>
        <fullName evidence="5">3-methylmercaptopropionyl-CoA ligase</fullName>
        <ecNumber evidence="4">6.2.1.44</ecNumber>
    </recommendedName>
</protein>
<dbReference type="SUPFAM" id="SSF56801">
    <property type="entry name" value="Acetyl-CoA synthetase-like"/>
    <property type="match status" value="1"/>
</dbReference>
<dbReference type="OrthoDB" id="9803968at2"/>
<dbReference type="FunFam" id="3.30.300.30:FF:000008">
    <property type="entry name" value="2,3-dihydroxybenzoate-AMP ligase"/>
    <property type="match status" value="1"/>
</dbReference>
<evidence type="ECO:0000256" key="3">
    <source>
        <dbReference type="ARBA" id="ARBA00051915"/>
    </source>
</evidence>
<dbReference type="Gene3D" id="3.30.300.30">
    <property type="match status" value="1"/>
</dbReference>